<keyword evidence="6 11" id="KW-1133">Transmembrane helix</keyword>
<feature type="transmembrane region" description="Helical" evidence="11">
    <location>
        <begin position="60"/>
        <end position="78"/>
    </location>
</feature>
<evidence type="ECO:0000313" key="13">
    <source>
        <dbReference type="EMBL" id="KAG8549666.1"/>
    </source>
</evidence>
<dbReference type="InterPro" id="IPR000276">
    <property type="entry name" value="GPCR_Rhodpsn"/>
</dbReference>
<dbReference type="FunFam" id="1.20.1070.10:FF:000001">
    <property type="entry name" value="Olfactory receptor"/>
    <property type="match status" value="1"/>
</dbReference>
<name>A0AAV6ZSS1_ENGPU</name>
<keyword evidence="8 11" id="KW-0472">Membrane</keyword>
<feature type="transmembrane region" description="Helical" evidence="11">
    <location>
        <begin position="140"/>
        <end position="158"/>
    </location>
</feature>
<feature type="transmembrane region" description="Helical" evidence="11">
    <location>
        <begin position="98"/>
        <end position="120"/>
    </location>
</feature>
<feature type="domain" description="G-protein coupled receptors family 1 profile" evidence="12">
    <location>
        <begin position="41"/>
        <end position="290"/>
    </location>
</feature>
<dbReference type="SUPFAM" id="SSF81321">
    <property type="entry name" value="Family A G protein-coupled receptor-like"/>
    <property type="match status" value="1"/>
</dbReference>
<dbReference type="PRINTS" id="PR00245">
    <property type="entry name" value="OLFACTORYR"/>
</dbReference>
<evidence type="ECO:0000256" key="1">
    <source>
        <dbReference type="ARBA" id="ARBA00004651"/>
    </source>
</evidence>
<dbReference type="InterPro" id="IPR000725">
    <property type="entry name" value="Olfact_rcpt"/>
</dbReference>
<comment type="caution">
    <text evidence="13">The sequence shown here is derived from an EMBL/GenBank/DDBJ whole genome shotgun (WGS) entry which is preliminary data.</text>
</comment>
<dbReference type="GO" id="GO:0005886">
    <property type="term" value="C:plasma membrane"/>
    <property type="evidence" value="ECO:0007669"/>
    <property type="project" value="UniProtKB-SubCell"/>
</dbReference>
<dbReference type="GO" id="GO:0004984">
    <property type="term" value="F:olfactory receptor activity"/>
    <property type="evidence" value="ECO:0007669"/>
    <property type="project" value="InterPro"/>
</dbReference>
<organism evidence="13 14">
    <name type="scientific">Engystomops pustulosus</name>
    <name type="common">Tungara frog</name>
    <name type="synonym">Physalaemus pustulosus</name>
    <dbReference type="NCBI Taxonomy" id="76066"/>
    <lineage>
        <taxon>Eukaryota</taxon>
        <taxon>Metazoa</taxon>
        <taxon>Chordata</taxon>
        <taxon>Craniata</taxon>
        <taxon>Vertebrata</taxon>
        <taxon>Euteleostomi</taxon>
        <taxon>Amphibia</taxon>
        <taxon>Batrachia</taxon>
        <taxon>Anura</taxon>
        <taxon>Neobatrachia</taxon>
        <taxon>Hyloidea</taxon>
        <taxon>Leptodactylidae</taxon>
        <taxon>Leiuperinae</taxon>
        <taxon>Engystomops</taxon>
    </lineage>
</organism>
<evidence type="ECO:0000256" key="3">
    <source>
        <dbReference type="ARBA" id="ARBA00022606"/>
    </source>
</evidence>
<accession>A0AAV6ZSS1</accession>
<feature type="transmembrane region" description="Helical" evidence="11">
    <location>
        <begin position="202"/>
        <end position="226"/>
    </location>
</feature>
<dbReference type="Pfam" id="PF13853">
    <property type="entry name" value="7tm_4"/>
    <property type="match status" value="1"/>
</dbReference>
<dbReference type="GO" id="GO:0004930">
    <property type="term" value="F:G protein-coupled receptor activity"/>
    <property type="evidence" value="ECO:0007669"/>
    <property type="project" value="UniProtKB-KW"/>
</dbReference>
<dbReference type="CDD" id="cd13954">
    <property type="entry name" value="7tmA_OR"/>
    <property type="match status" value="1"/>
</dbReference>
<protein>
    <recommendedName>
        <fullName evidence="12">G-protein coupled receptors family 1 profile domain-containing protein</fullName>
    </recommendedName>
</protein>
<comment type="subcellular location">
    <subcellularLocation>
        <location evidence="1">Cell membrane</location>
        <topology evidence="1">Multi-pass membrane protein</topology>
    </subcellularLocation>
</comment>
<proteinExistence type="predicted"/>
<feature type="transmembrane region" description="Helical" evidence="11">
    <location>
        <begin position="25"/>
        <end position="48"/>
    </location>
</feature>
<evidence type="ECO:0000256" key="9">
    <source>
        <dbReference type="ARBA" id="ARBA00023170"/>
    </source>
</evidence>
<evidence type="ECO:0000259" key="12">
    <source>
        <dbReference type="PROSITE" id="PS50262"/>
    </source>
</evidence>
<evidence type="ECO:0000256" key="8">
    <source>
        <dbReference type="ARBA" id="ARBA00023136"/>
    </source>
</evidence>
<keyword evidence="9" id="KW-0675">Receptor</keyword>
<evidence type="ECO:0000256" key="2">
    <source>
        <dbReference type="ARBA" id="ARBA00022475"/>
    </source>
</evidence>
<evidence type="ECO:0000256" key="6">
    <source>
        <dbReference type="ARBA" id="ARBA00022989"/>
    </source>
</evidence>
<evidence type="ECO:0000256" key="7">
    <source>
        <dbReference type="ARBA" id="ARBA00023040"/>
    </source>
</evidence>
<dbReference type="PANTHER" id="PTHR26452">
    <property type="entry name" value="OLFACTORY RECEPTOR"/>
    <property type="match status" value="1"/>
</dbReference>
<keyword evidence="5" id="KW-0552">Olfaction</keyword>
<evidence type="ECO:0000256" key="10">
    <source>
        <dbReference type="ARBA" id="ARBA00023224"/>
    </source>
</evidence>
<feature type="transmembrane region" description="Helical" evidence="11">
    <location>
        <begin position="238"/>
        <end position="261"/>
    </location>
</feature>
<dbReference type="Proteomes" id="UP000824782">
    <property type="component" value="Unassembled WGS sequence"/>
</dbReference>
<gene>
    <name evidence="13" type="ORF">GDO81_020220</name>
</gene>
<feature type="transmembrane region" description="Helical" evidence="11">
    <location>
        <begin position="273"/>
        <end position="292"/>
    </location>
</feature>
<keyword evidence="3" id="KW-0716">Sensory transduction</keyword>
<keyword evidence="14" id="KW-1185">Reference proteome</keyword>
<evidence type="ECO:0000256" key="4">
    <source>
        <dbReference type="ARBA" id="ARBA00022692"/>
    </source>
</evidence>
<dbReference type="AlphaFoldDB" id="A0AAV6ZSS1"/>
<sequence length="309" mass="34842">MNSKNSTPVTNFVLTGLKVQVDLQVVIFLCFLLLYIINLTANLFILTITTCDASLQTPMYFFLRNLAFLDICFSSVVVPKMLVDLVSQKKIISYYGCMLQVLFFHFFGTTEVTLFSVMSYDRYVAIAHPLRYTAIMNTKAYVSLSSVSWIIGFSHASLHTIMTARLPFCGPNIVRHFFCDVKPLLALACTDVSLNSKLLLRVAGTLATTTLLLTILSYIFISRFLFKIKTSQGRRRALSTCSAHFAVVTLQYGTSIFTYALPTRKDSLDQDRAAAIIFTVITPALNPIIYTLRNKDMKKAFKNLFKRSN</sequence>
<evidence type="ECO:0000256" key="5">
    <source>
        <dbReference type="ARBA" id="ARBA00022725"/>
    </source>
</evidence>
<evidence type="ECO:0000313" key="14">
    <source>
        <dbReference type="Proteomes" id="UP000824782"/>
    </source>
</evidence>
<reference evidence="13" key="1">
    <citation type="thesis" date="2020" institute="ProQuest LLC" country="789 East Eisenhower Parkway, Ann Arbor, MI, USA">
        <title>Comparative Genomics and Chromosome Evolution.</title>
        <authorList>
            <person name="Mudd A.B."/>
        </authorList>
    </citation>
    <scope>NUCLEOTIDE SEQUENCE</scope>
    <source>
        <strain evidence="13">237g6f4</strain>
        <tissue evidence="13">Blood</tissue>
    </source>
</reference>
<evidence type="ECO:0000256" key="11">
    <source>
        <dbReference type="SAM" id="Phobius"/>
    </source>
</evidence>
<dbReference type="PROSITE" id="PS50262">
    <property type="entry name" value="G_PROTEIN_RECEP_F1_2"/>
    <property type="match status" value="1"/>
</dbReference>
<keyword evidence="7" id="KW-0297">G-protein coupled receptor</keyword>
<dbReference type="InterPro" id="IPR017452">
    <property type="entry name" value="GPCR_Rhodpsn_7TM"/>
</dbReference>
<dbReference type="EMBL" id="WNYA01000150">
    <property type="protein sequence ID" value="KAG8549666.1"/>
    <property type="molecule type" value="Genomic_DNA"/>
</dbReference>
<keyword evidence="4 11" id="KW-0812">Transmembrane</keyword>
<dbReference type="Gene3D" id="1.20.1070.10">
    <property type="entry name" value="Rhodopsin 7-helix transmembrane proteins"/>
    <property type="match status" value="1"/>
</dbReference>
<dbReference type="InterPro" id="IPR050516">
    <property type="entry name" value="Olfactory_GPCR"/>
</dbReference>
<keyword evidence="2" id="KW-1003">Cell membrane</keyword>
<keyword evidence="10" id="KW-0807">Transducer</keyword>
<dbReference type="PRINTS" id="PR00237">
    <property type="entry name" value="GPCRRHODOPSN"/>
</dbReference>